<comment type="caution">
    <text evidence="3">The sequence shown here is derived from an EMBL/GenBank/DDBJ whole genome shotgun (WGS) entry which is preliminary data.</text>
</comment>
<dbReference type="GO" id="GO:0005829">
    <property type="term" value="C:cytosol"/>
    <property type="evidence" value="ECO:0007669"/>
    <property type="project" value="TreeGrafter"/>
</dbReference>
<keyword evidence="4" id="KW-1185">Reference proteome</keyword>
<feature type="compositionally biased region" description="Basic and acidic residues" evidence="2">
    <location>
        <begin position="462"/>
        <end position="471"/>
    </location>
</feature>
<dbReference type="SUPFAM" id="SSF82185">
    <property type="entry name" value="Histone H3 K4-specific methyltransferase SET7/9 N-terminal domain"/>
    <property type="match status" value="2"/>
</dbReference>
<evidence type="ECO:0000313" key="4">
    <source>
        <dbReference type="Proteomes" id="UP000186817"/>
    </source>
</evidence>
<reference evidence="3 4" key="1">
    <citation type="submission" date="2016-02" db="EMBL/GenBank/DDBJ databases">
        <title>Genome analysis of coral dinoflagellate symbionts highlights evolutionary adaptations to a symbiotic lifestyle.</title>
        <authorList>
            <person name="Aranda M."/>
            <person name="Li Y."/>
            <person name="Liew Y.J."/>
            <person name="Baumgarten S."/>
            <person name="Simakov O."/>
            <person name="Wilson M."/>
            <person name="Piel J."/>
            <person name="Ashoor H."/>
            <person name="Bougouffa S."/>
            <person name="Bajic V.B."/>
            <person name="Ryu T."/>
            <person name="Ravasi T."/>
            <person name="Bayer T."/>
            <person name="Micklem G."/>
            <person name="Kim H."/>
            <person name="Bhak J."/>
            <person name="Lajeunesse T.C."/>
            <person name="Voolstra C.R."/>
        </authorList>
    </citation>
    <scope>NUCLEOTIDE SEQUENCE [LARGE SCALE GENOMIC DNA]</scope>
    <source>
        <strain evidence="3 4">CCMP2467</strain>
    </source>
</reference>
<feature type="region of interest" description="Disordered" evidence="2">
    <location>
        <begin position="445"/>
        <end position="472"/>
    </location>
</feature>
<evidence type="ECO:0000313" key="3">
    <source>
        <dbReference type="EMBL" id="OLP89918.1"/>
    </source>
</evidence>
<dbReference type="SMART" id="SM00698">
    <property type="entry name" value="MORN"/>
    <property type="match status" value="9"/>
</dbReference>
<dbReference type="Gene3D" id="3.40.50.11350">
    <property type="match status" value="1"/>
</dbReference>
<gene>
    <name evidence="3" type="primary">PIP5K4</name>
    <name evidence="3" type="ORF">AK812_SmicGene28583</name>
</gene>
<evidence type="ECO:0000256" key="1">
    <source>
        <dbReference type="ARBA" id="ARBA00022737"/>
    </source>
</evidence>
<proteinExistence type="predicted"/>
<dbReference type="Gene3D" id="2.20.110.10">
    <property type="entry name" value="Histone H3 K4-specific methyltransferase SET7/9 N-terminal domain"/>
    <property type="match status" value="5"/>
</dbReference>
<feature type="compositionally biased region" description="Acidic residues" evidence="2">
    <location>
        <begin position="175"/>
        <end position="185"/>
    </location>
</feature>
<evidence type="ECO:0000256" key="2">
    <source>
        <dbReference type="SAM" id="MobiDB-lite"/>
    </source>
</evidence>
<dbReference type="EMBL" id="LSRX01000737">
    <property type="protein sequence ID" value="OLP89918.1"/>
    <property type="molecule type" value="Genomic_DNA"/>
</dbReference>
<keyword evidence="1" id="KW-0677">Repeat</keyword>
<feature type="region of interest" description="Disordered" evidence="2">
    <location>
        <begin position="171"/>
        <end position="201"/>
    </location>
</feature>
<organism evidence="3 4">
    <name type="scientific">Symbiodinium microadriaticum</name>
    <name type="common">Dinoflagellate</name>
    <name type="synonym">Zooxanthella microadriatica</name>
    <dbReference type="NCBI Taxonomy" id="2951"/>
    <lineage>
        <taxon>Eukaryota</taxon>
        <taxon>Sar</taxon>
        <taxon>Alveolata</taxon>
        <taxon>Dinophyceae</taxon>
        <taxon>Suessiales</taxon>
        <taxon>Symbiodiniaceae</taxon>
        <taxon>Symbiodinium</taxon>
    </lineage>
</organism>
<keyword evidence="3" id="KW-0418">Kinase</keyword>
<feature type="region of interest" description="Disordered" evidence="2">
    <location>
        <begin position="128"/>
        <end position="155"/>
    </location>
</feature>
<protein>
    <submittedName>
        <fullName evidence="3">Phosphatidylinositol 4-phosphate 5-kinase 4</fullName>
    </submittedName>
</protein>
<dbReference type="OrthoDB" id="9397715at2759"/>
<name>A0A1Q9D416_SYMMI</name>
<accession>A0A1Q9D416</accession>
<dbReference type="GO" id="GO:0016301">
    <property type="term" value="F:kinase activity"/>
    <property type="evidence" value="ECO:0007669"/>
    <property type="project" value="UniProtKB-KW"/>
</dbReference>
<feature type="region of interest" description="Disordered" evidence="2">
    <location>
        <begin position="1180"/>
        <end position="1215"/>
    </location>
</feature>
<dbReference type="PANTHER" id="PTHR43215">
    <property type="entry name" value="RADIAL SPOKE HEAD 1 HOMOLOG"/>
    <property type="match status" value="1"/>
</dbReference>
<dbReference type="Proteomes" id="UP000186817">
    <property type="component" value="Unassembled WGS sequence"/>
</dbReference>
<keyword evidence="3" id="KW-0808">Transferase</keyword>
<sequence>MSLSVSPDFILPVLTNLGGLARPNSIYSQPMAYSQSLAAMRHFLTLPWQDSTKPIPVTPEESRAFTLHSLKVCLLAAGAQVRAAEKARQRQGHHKSPSVQLYSRDDAILALDLQKQICLACAQGWRPARPIARGGQPPTLEPPFHVDRSQPQSAYQVSSFGEGVSRFVSSREADLEASEAAEQPEDSQGSHGDPQPKFTASQIPEDDTEALMVEKFANEVHSSSESEEAYHETPVAQLSTFSLFRNGPWGVIHACRQGDEKAACGASKTSAAFSPSCPLPQFFCKRKDHGVHEILYQALALKGLESVDDFAYAFSEIRSLEALLTGLSDTDLSDMGATDQYHGVQAARLRKALRFAHDLCQQLSEPTQPTPQPPSLPAAILPQASPASWLENLAQAQPGSSPGPTTQELLAADRKIWGTIGTLVSAGWSPDEALYEECLANHASQGAREDPPLVAGQEEEGFPGREGKEAPDTVTDISYASLLKTSGQPFRLELMQALAKLIEDPDQDLPTVLAEGVHTGVFSEIKPSGLWPPAKLQPLSQSGLEVCQGNWRPAEEDPETVAALLADEEAAGWIQQVSGGLKAAKKRWPKGIAVGKLSLVKAEGGDYAYSPRSTQAAHKRVKVHETEQGLLLFAFNGTLWRYVVCHFGAKFSAYWWQRVGGLITRILHASLAPYPHRAWLYVDDLLAALLRTSAHESLLIIVLLLSCLGAPISWKKASVGDSLIWCGWKFNFAYETVELCAAKKDLEACIGLLMWATNIKGDQVGIGGWVSTKHGLAWFAESYTMEEIRTIWPFLTKVSHVAGAHNEWADDLSRGHISTALTLRHTEDRAPPAVGESYILAHHLSFPCRDRVHRRQQQCMFACCQAHGDNQAEVVHAQIPDPGVKEGNQIEARPCHTYPNGSTYTGEWLGAHRHGNGVQVWPDGARYEGKWANDKAHGWGRFEHTDGDIYEGNWSNDKAHGQGTYTHASGSKFSGEWRDDKQHGFGEETWPDGARYVGDYSNGLKSGRGDFTWADGSSYSGQFYENDIHGEGKYSWEDGRVYEGQWDKNRMHGVGKFRWADGRIYEGGYVNDQKEGRGKFSWPDGRSYEGQWAEGKQHGSGVFTNQKGPAEAFASSGSEDFSRHDEKGVQGVCLLAALTLGYVLGYLHGISTGSPCQPCQNDHELTWSEVTTLSADAEVAEGETTWPQDGPLPAPNYSSTPKRDTGNTGTTTGKKCSEFENVDVPLDGWPAQVRASGGDALYGTGWAQRFLREHQFPRDCTDKSFVEHGMFRSGMGSNIHISAAVLAFALDKGSIYLWPKDDWANPWTRGKQKGSTVECPGGIKATSYECYLKPVSSCTPTGKGPRFIGVKRDRGKEELRGTEVVPRVFKELLRCSRYPKNYWIKWWRAQTAAFLVRPSSSTLDELQSLRKESLVGEMQDAVLGSYVRHGDKYYEAKEYEFKDYMHIYSWILGSDAEVERRCPDSSRMLAPFKKQLPRLRAAQRLYLGSDDPAVLEEASRSFSCSGCLVYMNVSRLSKRRPLMEVQKLLGARQMVMESLLNLQLLMESDAFICTWTSNWCRLVDEMRMTVALKASHLSLEVNKRCPRFNWVHGGGAETPDYR</sequence>
<dbReference type="InterPro" id="IPR003409">
    <property type="entry name" value="MORN"/>
</dbReference>
<dbReference type="Pfam" id="PF02493">
    <property type="entry name" value="MORN"/>
    <property type="match status" value="9"/>
</dbReference>
<dbReference type="PANTHER" id="PTHR43215:SF14">
    <property type="entry name" value="RADIAL SPOKE HEAD 1 HOMOLOG"/>
    <property type="match status" value="1"/>
</dbReference>